<name>A0A6M3LDQ9_9ZZZZ</name>
<proteinExistence type="predicted"/>
<dbReference type="AlphaFoldDB" id="A0A6M3LDQ9"/>
<sequence>MGKMNIRDAANICAPLGYRQCALCGRVARDVALRDVVNYDGGHGVAQVLQCEKVEECWVRAEENAQGCTT</sequence>
<evidence type="ECO:0000313" key="1">
    <source>
        <dbReference type="EMBL" id="QJA91762.1"/>
    </source>
</evidence>
<accession>A0A6M3LDQ9</accession>
<gene>
    <name evidence="1" type="ORF">MM415B03262_0013</name>
</gene>
<dbReference type="EMBL" id="MT143011">
    <property type="protein sequence ID" value="QJA91762.1"/>
    <property type="molecule type" value="Genomic_DNA"/>
</dbReference>
<organism evidence="1">
    <name type="scientific">viral metagenome</name>
    <dbReference type="NCBI Taxonomy" id="1070528"/>
    <lineage>
        <taxon>unclassified sequences</taxon>
        <taxon>metagenomes</taxon>
        <taxon>organismal metagenomes</taxon>
    </lineage>
</organism>
<reference evidence="1" key="1">
    <citation type="submission" date="2020-03" db="EMBL/GenBank/DDBJ databases">
        <title>The deep terrestrial virosphere.</title>
        <authorList>
            <person name="Holmfeldt K."/>
            <person name="Nilsson E."/>
            <person name="Simone D."/>
            <person name="Lopez-Fernandez M."/>
            <person name="Wu X."/>
            <person name="de Brujin I."/>
            <person name="Lundin D."/>
            <person name="Andersson A."/>
            <person name="Bertilsson S."/>
            <person name="Dopson M."/>
        </authorList>
    </citation>
    <scope>NUCLEOTIDE SEQUENCE</scope>
    <source>
        <strain evidence="1">MM415B03262</strain>
    </source>
</reference>
<protein>
    <submittedName>
        <fullName evidence="1">Uncharacterized protein</fullName>
    </submittedName>
</protein>